<gene>
    <name evidence="1" type="ORF">ACFP0N_31950</name>
</gene>
<dbReference type="Proteomes" id="UP001596067">
    <property type="component" value="Unassembled WGS sequence"/>
</dbReference>
<dbReference type="RefSeq" id="WP_313761433.1">
    <property type="nucleotide sequence ID" value="NZ_JBHSOD010000060.1"/>
</dbReference>
<accession>A0ABW1F6R6</accession>
<evidence type="ECO:0000313" key="1">
    <source>
        <dbReference type="EMBL" id="MFC5889589.1"/>
    </source>
</evidence>
<sequence length="160" mass="17020">MSAYSVDAPQPFGVAACDPADATTNLVERSAAGERRCFALVVITAVPQVGQDRIAEQVGDVEAVSGGGCRVVCPAVADRWGAVSGRPRVLARLVGPAPRRTAGCPGRSGEAPGAGVWGTDIIYYGEDLADYISHEFEEGYEYPETWNPRATVAFWQDFVQ</sequence>
<evidence type="ECO:0000313" key="2">
    <source>
        <dbReference type="Proteomes" id="UP001596067"/>
    </source>
</evidence>
<protein>
    <submittedName>
        <fullName evidence="1">Uncharacterized protein</fullName>
    </submittedName>
</protein>
<reference evidence="2" key="1">
    <citation type="journal article" date="2019" name="Int. J. Syst. Evol. Microbiol.">
        <title>The Global Catalogue of Microorganisms (GCM) 10K type strain sequencing project: providing services to taxonomists for standard genome sequencing and annotation.</title>
        <authorList>
            <consortium name="The Broad Institute Genomics Platform"/>
            <consortium name="The Broad Institute Genome Sequencing Center for Infectious Disease"/>
            <person name="Wu L."/>
            <person name="Ma J."/>
        </authorList>
    </citation>
    <scope>NUCLEOTIDE SEQUENCE [LARGE SCALE GENOMIC DNA]</scope>
    <source>
        <strain evidence="2">CGMCC 4.1469</strain>
    </source>
</reference>
<organism evidence="1 2">
    <name type="scientific">Kitasatospora aburaviensis</name>
    <dbReference type="NCBI Taxonomy" id="67265"/>
    <lineage>
        <taxon>Bacteria</taxon>
        <taxon>Bacillati</taxon>
        <taxon>Actinomycetota</taxon>
        <taxon>Actinomycetes</taxon>
        <taxon>Kitasatosporales</taxon>
        <taxon>Streptomycetaceae</taxon>
        <taxon>Kitasatospora</taxon>
    </lineage>
</organism>
<comment type="caution">
    <text evidence="1">The sequence shown here is derived from an EMBL/GenBank/DDBJ whole genome shotgun (WGS) entry which is preliminary data.</text>
</comment>
<proteinExistence type="predicted"/>
<dbReference type="EMBL" id="JBHSOD010000060">
    <property type="protein sequence ID" value="MFC5889589.1"/>
    <property type="molecule type" value="Genomic_DNA"/>
</dbReference>
<keyword evidence="2" id="KW-1185">Reference proteome</keyword>
<name>A0ABW1F6R6_9ACTN</name>